<dbReference type="Proteomes" id="UP001596317">
    <property type="component" value="Unassembled WGS sequence"/>
</dbReference>
<dbReference type="EMBL" id="JBHSWB010000001">
    <property type="protein sequence ID" value="MFC6660594.1"/>
    <property type="molecule type" value="Genomic_DNA"/>
</dbReference>
<dbReference type="InterPro" id="IPR041881">
    <property type="entry name" value="PqqD_sf"/>
</dbReference>
<comment type="caution">
    <text evidence="1">The sequence shown here is derived from an EMBL/GenBank/DDBJ whole genome shotgun (WGS) entry which is preliminary data.</text>
</comment>
<sequence>MWRAADDLLITDLDDELILMQASRGEMFGLNASGRVVWQALPAHEAQLAAALQQTFGLDAAQAQADVAALLADLQRRGLVQRS</sequence>
<name>A0ABW1ZI94_9DEIO</name>
<evidence type="ECO:0000313" key="2">
    <source>
        <dbReference type="Proteomes" id="UP001596317"/>
    </source>
</evidence>
<dbReference type="Pfam" id="PF05402">
    <property type="entry name" value="PqqD"/>
    <property type="match status" value="1"/>
</dbReference>
<protein>
    <submittedName>
        <fullName evidence="1">PqqD family protein</fullName>
    </submittedName>
</protein>
<gene>
    <name evidence="1" type="ORF">ACFP90_09670</name>
</gene>
<evidence type="ECO:0000313" key="1">
    <source>
        <dbReference type="EMBL" id="MFC6660594.1"/>
    </source>
</evidence>
<organism evidence="1 2">
    <name type="scientific">Deinococcus multiflagellatus</name>
    <dbReference type="NCBI Taxonomy" id="1656887"/>
    <lineage>
        <taxon>Bacteria</taxon>
        <taxon>Thermotogati</taxon>
        <taxon>Deinococcota</taxon>
        <taxon>Deinococci</taxon>
        <taxon>Deinococcales</taxon>
        <taxon>Deinococcaceae</taxon>
        <taxon>Deinococcus</taxon>
    </lineage>
</organism>
<dbReference type="Gene3D" id="1.10.10.1150">
    <property type="entry name" value="Coenzyme PQQ synthesis protein D (PqqD)"/>
    <property type="match status" value="1"/>
</dbReference>
<keyword evidence="2" id="KW-1185">Reference proteome</keyword>
<dbReference type="RefSeq" id="WP_224606708.1">
    <property type="nucleotide sequence ID" value="NZ_JAIQXV010000004.1"/>
</dbReference>
<dbReference type="InterPro" id="IPR008792">
    <property type="entry name" value="PQQD"/>
</dbReference>
<reference evidence="2" key="1">
    <citation type="journal article" date="2019" name="Int. J. Syst. Evol. Microbiol.">
        <title>The Global Catalogue of Microorganisms (GCM) 10K type strain sequencing project: providing services to taxonomists for standard genome sequencing and annotation.</title>
        <authorList>
            <consortium name="The Broad Institute Genomics Platform"/>
            <consortium name="The Broad Institute Genome Sequencing Center for Infectious Disease"/>
            <person name="Wu L."/>
            <person name="Ma J."/>
        </authorList>
    </citation>
    <scope>NUCLEOTIDE SEQUENCE [LARGE SCALE GENOMIC DNA]</scope>
    <source>
        <strain evidence="2">CCUG 63830</strain>
    </source>
</reference>
<proteinExistence type="predicted"/>
<accession>A0ABW1ZI94</accession>